<comment type="caution">
    <text evidence="1">The sequence shown here is derived from an EMBL/GenBank/DDBJ whole genome shotgun (WGS) entry which is preliminary data.</text>
</comment>
<accession>A0ABU5JK81</accession>
<dbReference type="EMBL" id="JAXOTQ010000040">
    <property type="protein sequence ID" value="MDZ5493042.1"/>
    <property type="molecule type" value="Genomic_DNA"/>
</dbReference>
<dbReference type="Proteomes" id="UP001290101">
    <property type="component" value="Unassembled WGS sequence"/>
</dbReference>
<keyword evidence="2" id="KW-1185">Reference proteome</keyword>
<gene>
    <name evidence="1" type="ORF">U2F25_26830</name>
</gene>
<protein>
    <submittedName>
        <fullName evidence="1">Uncharacterized protein</fullName>
    </submittedName>
</protein>
<organism evidence="1 2">
    <name type="scientific">Micromonospora sicca</name>
    <dbReference type="NCBI Taxonomy" id="2202420"/>
    <lineage>
        <taxon>Bacteria</taxon>
        <taxon>Bacillati</taxon>
        <taxon>Actinomycetota</taxon>
        <taxon>Actinomycetes</taxon>
        <taxon>Micromonosporales</taxon>
        <taxon>Micromonosporaceae</taxon>
        <taxon>Micromonospora</taxon>
    </lineage>
</organism>
<evidence type="ECO:0000313" key="1">
    <source>
        <dbReference type="EMBL" id="MDZ5493042.1"/>
    </source>
</evidence>
<dbReference type="RefSeq" id="WP_322442689.1">
    <property type="nucleotide sequence ID" value="NZ_JAXOTQ010000040.1"/>
</dbReference>
<evidence type="ECO:0000313" key="2">
    <source>
        <dbReference type="Proteomes" id="UP001290101"/>
    </source>
</evidence>
<sequence length="202" mass="23085">MELDASMADERSALTWLRCALADFYIHDRALLRARVSEWGLTFRLGHHLAHHADPAWDVDAEYDRQGMKGNRKVRDPDAETHMRPDLIVHQRGRSGAGNNLLFVEVKRRWRAPSGDPEDIDKVRQAVIRHKYQVAVAVGMRTAGRRFSPTWAVYVSPPLSRGTYTKVPLVPRLEPVFDEAELDDLERAARRAERMPSPRSAI</sequence>
<proteinExistence type="predicted"/>
<reference evidence="1 2" key="1">
    <citation type="submission" date="2023-12" db="EMBL/GenBank/DDBJ databases">
        <title>Micromonospora sp. nov., isolated from Atacama Desert.</title>
        <authorList>
            <person name="Carro L."/>
            <person name="Golinska P."/>
            <person name="Klenk H.-P."/>
            <person name="Goodfellow M."/>
        </authorList>
    </citation>
    <scope>NUCLEOTIDE SEQUENCE [LARGE SCALE GENOMIC DNA]</scope>
    <source>
        <strain evidence="1 2">4G53</strain>
    </source>
</reference>
<name>A0ABU5JK81_9ACTN</name>